<organism evidence="2 3">
    <name type="scientific">Sphingobacterium daejeonense</name>
    <dbReference type="NCBI Taxonomy" id="371142"/>
    <lineage>
        <taxon>Bacteria</taxon>
        <taxon>Pseudomonadati</taxon>
        <taxon>Bacteroidota</taxon>
        <taxon>Sphingobacteriia</taxon>
        <taxon>Sphingobacteriales</taxon>
        <taxon>Sphingobacteriaceae</taxon>
        <taxon>Sphingobacterium</taxon>
    </lineage>
</organism>
<name>A0ABW3RLY0_9SPHI</name>
<evidence type="ECO:0000256" key="1">
    <source>
        <dbReference type="SAM" id="Phobius"/>
    </source>
</evidence>
<keyword evidence="1" id="KW-1133">Transmembrane helix</keyword>
<evidence type="ECO:0000313" key="3">
    <source>
        <dbReference type="Proteomes" id="UP001597205"/>
    </source>
</evidence>
<accession>A0ABW3RLY0</accession>
<dbReference type="Proteomes" id="UP001597205">
    <property type="component" value="Unassembled WGS sequence"/>
</dbReference>
<comment type="caution">
    <text evidence="2">The sequence shown here is derived from an EMBL/GenBank/DDBJ whole genome shotgun (WGS) entry which is preliminary data.</text>
</comment>
<sequence>MFRKLKNIDTAYRYVRNLSFAVLVLFGTTSMVAIYLSFRSVGRLQDRVYVLHHGRAIPAEESTRKENLEAEARDHIARFHELFFTLDPDERSIMENMERAMNLADRSAKRTFDNLRERDYYSELVAADANQTIKVDSILLETSLYPYRFRLYGRQQITRPASLTTRFIASRGELREVSRSVNNPHGFLIEGWEITENRDIGTKRRK</sequence>
<keyword evidence="1" id="KW-0472">Membrane</keyword>
<dbReference type="InterPro" id="IPR022276">
    <property type="entry name" value="Conjug_transposon_TraK"/>
</dbReference>
<dbReference type="EMBL" id="JBHTKY010000014">
    <property type="protein sequence ID" value="MFD1166019.1"/>
    <property type="molecule type" value="Genomic_DNA"/>
</dbReference>
<gene>
    <name evidence="2" type="primary">traK</name>
    <name evidence="2" type="ORF">ACFQ2C_10425</name>
</gene>
<dbReference type="NCBIfam" id="TIGR03781">
    <property type="entry name" value="Bac_Flav_CT_K"/>
    <property type="match status" value="1"/>
</dbReference>
<protein>
    <submittedName>
        <fullName evidence="2">Conjugative transposon protein TraK</fullName>
    </submittedName>
</protein>
<dbReference type="RefSeq" id="WP_380896380.1">
    <property type="nucleotide sequence ID" value="NZ_JBHTKY010000014.1"/>
</dbReference>
<evidence type="ECO:0000313" key="2">
    <source>
        <dbReference type="EMBL" id="MFD1166019.1"/>
    </source>
</evidence>
<reference evidence="3" key="1">
    <citation type="journal article" date="2019" name="Int. J. Syst. Evol. Microbiol.">
        <title>The Global Catalogue of Microorganisms (GCM) 10K type strain sequencing project: providing services to taxonomists for standard genome sequencing and annotation.</title>
        <authorList>
            <consortium name="The Broad Institute Genomics Platform"/>
            <consortium name="The Broad Institute Genome Sequencing Center for Infectious Disease"/>
            <person name="Wu L."/>
            <person name="Ma J."/>
        </authorList>
    </citation>
    <scope>NUCLEOTIDE SEQUENCE [LARGE SCALE GENOMIC DNA]</scope>
    <source>
        <strain evidence="3">CCUG 52468</strain>
    </source>
</reference>
<feature type="transmembrane region" description="Helical" evidence="1">
    <location>
        <begin position="20"/>
        <end position="38"/>
    </location>
</feature>
<proteinExistence type="predicted"/>
<keyword evidence="3" id="KW-1185">Reference proteome</keyword>
<keyword evidence="1" id="KW-0812">Transmembrane</keyword>